<gene>
    <name evidence="1" type="ORF">EDD40_2584</name>
</gene>
<reference evidence="1 2" key="1">
    <citation type="submission" date="2018-11" db="EMBL/GenBank/DDBJ databases">
        <title>Sequencing the genomes of 1000 actinobacteria strains.</title>
        <authorList>
            <person name="Klenk H.-P."/>
        </authorList>
    </citation>
    <scope>NUCLEOTIDE SEQUENCE [LARGE SCALE GENOMIC DNA]</scope>
    <source>
        <strain evidence="1 2">DSM 44231</strain>
    </source>
</reference>
<protein>
    <submittedName>
        <fullName evidence="1">Uncharacterized protein</fullName>
    </submittedName>
</protein>
<dbReference type="AlphaFoldDB" id="A0A3N1H435"/>
<evidence type="ECO:0000313" key="1">
    <source>
        <dbReference type="EMBL" id="ROP37280.1"/>
    </source>
</evidence>
<keyword evidence="2" id="KW-1185">Reference proteome</keyword>
<name>A0A3N1H435_9PSEU</name>
<organism evidence="1 2">
    <name type="scientific">Saccharothrix texasensis</name>
    <dbReference type="NCBI Taxonomy" id="103734"/>
    <lineage>
        <taxon>Bacteria</taxon>
        <taxon>Bacillati</taxon>
        <taxon>Actinomycetota</taxon>
        <taxon>Actinomycetes</taxon>
        <taxon>Pseudonocardiales</taxon>
        <taxon>Pseudonocardiaceae</taxon>
        <taxon>Saccharothrix</taxon>
    </lineage>
</organism>
<sequence length="274" mass="31011">MTFRRAHRRVTRVVRGELHTAVQTWTRGPDHRIVLIGMSHVGEPDYFDTVRRVVASHPGATVHYERVVREDPLPPMTDDEWARLDAARRSHRFVLRWAAEVAELGTQHGLAVDGWHNVDVNEVDLARMSGRSMPRLAVPGVRMGIDYAPPLTDRQRRVLRHVVRLLLVHIAPRGRLLMRPMTRRAVVQWRNVHAMTHALRAVHDGPVVMIWGAGHLPGIGDVLLHNDFRLESVRWVRAVGRMRSPEGAPVTGEQPGEELKVSVKVYNNGQVGTS</sequence>
<dbReference type="Proteomes" id="UP000268727">
    <property type="component" value="Unassembled WGS sequence"/>
</dbReference>
<comment type="caution">
    <text evidence="1">The sequence shown here is derived from an EMBL/GenBank/DDBJ whole genome shotgun (WGS) entry which is preliminary data.</text>
</comment>
<evidence type="ECO:0000313" key="2">
    <source>
        <dbReference type="Proteomes" id="UP000268727"/>
    </source>
</evidence>
<proteinExistence type="predicted"/>
<dbReference type="OrthoDB" id="3693549at2"/>
<dbReference type="EMBL" id="RJKM01000001">
    <property type="protein sequence ID" value="ROP37280.1"/>
    <property type="molecule type" value="Genomic_DNA"/>
</dbReference>
<accession>A0A3N1H435</accession>
<dbReference type="RefSeq" id="WP_123743105.1">
    <property type="nucleotide sequence ID" value="NZ_RJKM01000001.1"/>
</dbReference>